<proteinExistence type="predicted"/>
<feature type="domain" description="Xylose isomerase-like TIM barrel" evidence="1">
    <location>
        <begin position="34"/>
        <end position="217"/>
    </location>
</feature>
<dbReference type="Proteomes" id="UP000549250">
    <property type="component" value="Unassembled WGS sequence"/>
</dbReference>
<dbReference type="Pfam" id="PF01261">
    <property type="entry name" value="AP_endonuc_2"/>
    <property type="match status" value="1"/>
</dbReference>
<sequence length="260" mass="28875">MPRPPVSISLSSFGAHAVLEHGQASFLPLVSAGGATFAEVREELFGPGEPDLQALAQAIQTHRLQCIYSSPLQLWQENGQLDTVTLKRALGRAQSLNARWLKVSIGYYVGQNLAELAICLAGYPVRLLVENDQTAQGGRIAPLQDFFAAVQRQQLDIGMTFDIGNWHWQRETPSFAAMQLGRHVEYVHCKAVRQVNERLHAVPPSVEELADWTALFACFRTNLPRAIEFPLQGDNLAKEVAQQVENLANLGQLHEERHHA</sequence>
<dbReference type="GO" id="GO:0016853">
    <property type="term" value="F:isomerase activity"/>
    <property type="evidence" value="ECO:0007669"/>
    <property type="project" value="UniProtKB-KW"/>
</dbReference>
<reference evidence="2 3" key="1">
    <citation type="submission" date="2020-08" db="EMBL/GenBank/DDBJ databases">
        <title>Genomic Encyclopedia of Type Strains, Phase III (KMG-III): the genomes of soil and plant-associated and newly described type strains.</title>
        <authorList>
            <person name="Whitman W."/>
        </authorList>
    </citation>
    <scope>NUCLEOTIDE SEQUENCE [LARGE SCALE GENOMIC DNA]</scope>
    <source>
        <strain evidence="2 3">CECT 4462</strain>
    </source>
</reference>
<comment type="caution">
    <text evidence="2">The sequence shown here is derived from an EMBL/GenBank/DDBJ whole genome shotgun (WGS) entry which is preliminary data.</text>
</comment>
<dbReference type="RefSeq" id="WP_183166295.1">
    <property type="nucleotide sequence ID" value="NZ_JACHXI010000006.1"/>
</dbReference>
<protein>
    <submittedName>
        <fullName evidence="2">Sugar phosphate isomerase/epimerase</fullName>
    </submittedName>
</protein>
<evidence type="ECO:0000313" key="3">
    <source>
        <dbReference type="Proteomes" id="UP000549250"/>
    </source>
</evidence>
<dbReference type="InterPro" id="IPR036237">
    <property type="entry name" value="Xyl_isomerase-like_sf"/>
</dbReference>
<dbReference type="EMBL" id="JACHXI010000006">
    <property type="protein sequence ID" value="MBB3103365.1"/>
    <property type="molecule type" value="Genomic_DNA"/>
</dbReference>
<dbReference type="SUPFAM" id="SSF51658">
    <property type="entry name" value="Xylose isomerase-like"/>
    <property type="match status" value="1"/>
</dbReference>
<keyword evidence="2" id="KW-0413">Isomerase</keyword>
<gene>
    <name evidence="2" type="ORF">FHR87_001760</name>
</gene>
<dbReference type="AlphaFoldDB" id="A0A839T5Z8"/>
<evidence type="ECO:0000259" key="1">
    <source>
        <dbReference type="Pfam" id="PF01261"/>
    </source>
</evidence>
<accession>A0A839T5Z8</accession>
<keyword evidence="3" id="KW-1185">Reference proteome</keyword>
<name>A0A839T5Z8_AZOMA</name>
<dbReference type="Gene3D" id="3.20.20.150">
    <property type="entry name" value="Divalent-metal-dependent TIM barrel enzymes"/>
    <property type="match status" value="1"/>
</dbReference>
<organism evidence="2 3">
    <name type="scientific">Azomonas macrocytogenes</name>
    <name type="common">Azotobacter macrocytogenes</name>
    <dbReference type="NCBI Taxonomy" id="69962"/>
    <lineage>
        <taxon>Bacteria</taxon>
        <taxon>Pseudomonadati</taxon>
        <taxon>Pseudomonadota</taxon>
        <taxon>Gammaproteobacteria</taxon>
        <taxon>Pseudomonadales</taxon>
        <taxon>Pseudomonadaceae</taxon>
        <taxon>Azomonas</taxon>
    </lineage>
</organism>
<evidence type="ECO:0000313" key="2">
    <source>
        <dbReference type="EMBL" id="MBB3103365.1"/>
    </source>
</evidence>
<dbReference type="InterPro" id="IPR013022">
    <property type="entry name" value="Xyl_isomerase-like_TIM-brl"/>
</dbReference>